<evidence type="ECO:0000313" key="2">
    <source>
        <dbReference type="Proteomes" id="UP000664477"/>
    </source>
</evidence>
<evidence type="ECO:0000313" key="1">
    <source>
        <dbReference type="EMBL" id="MBO1916696.1"/>
    </source>
</evidence>
<sequence length="65" mass="7161">MVLSVKVVVRLIVTRGKERLQCGGKLSAINQEGESMSEQLNCQSRMDAATTLYLPQTTIPVLLNQ</sequence>
<dbReference type="AlphaFoldDB" id="A0A939NCS9"/>
<organism evidence="1 2">
    <name type="scientific">Providencia rettgeri</name>
    <dbReference type="NCBI Taxonomy" id="587"/>
    <lineage>
        <taxon>Bacteria</taxon>
        <taxon>Pseudomonadati</taxon>
        <taxon>Pseudomonadota</taxon>
        <taxon>Gammaproteobacteria</taxon>
        <taxon>Enterobacterales</taxon>
        <taxon>Morganellaceae</taxon>
        <taxon>Providencia</taxon>
    </lineage>
</organism>
<proteinExistence type="predicted"/>
<name>A0A939NCS9_PRORE</name>
<dbReference type="EMBL" id="JAGETQ010000256">
    <property type="protein sequence ID" value="MBO1916696.1"/>
    <property type="molecule type" value="Genomic_DNA"/>
</dbReference>
<protein>
    <submittedName>
        <fullName evidence="1">Uncharacterized protein</fullName>
    </submittedName>
</protein>
<comment type="caution">
    <text evidence="1">The sequence shown here is derived from an EMBL/GenBank/DDBJ whole genome shotgun (WGS) entry which is preliminary data.</text>
</comment>
<accession>A0A939NCS9</accession>
<reference evidence="1" key="1">
    <citation type="submission" date="2021-03" db="EMBL/GenBank/DDBJ databases">
        <title>Molecular epidemiology and mechanisms of colistin and carbapenem resistance in Enterobacteriaceae from clinical isolates, the environment and porcine samples in Pretoria, South Africa.</title>
        <authorList>
            <person name="Bogoshi D."/>
            <person name="Mbelle N.M."/>
            <person name="Naidoo V."/>
            <person name="Osei Sekyere J."/>
        </authorList>
    </citation>
    <scope>NUCLEOTIDE SEQUENCE</scope>
    <source>
        <strain evidence="1">C052</strain>
    </source>
</reference>
<gene>
    <name evidence="1" type="ORF">J4727_19970</name>
</gene>
<dbReference type="Proteomes" id="UP000664477">
    <property type="component" value="Unassembled WGS sequence"/>
</dbReference>